<gene>
    <name evidence="2" type="ORF">LNV07_03130</name>
</gene>
<accession>A0ABT2Y9U8</accession>
<comment type="caution">
    <text evidence="2">The sequence shown here is derived from an EMBL/GenBank/DDBJ whole genome shotgun (WGS) entry which is preliminary data.</text>
</comment>
<evidence type="ECO:0000256" key="1">
    <source>
        <dbReference type="SAM" id="SignalP"/>
    </source>
</evidence>
<name>A0ABT2Y9U8_9BURK</name>
<sequence>MKTYLWPALLALALSACAASPAELKAAQMQREKIANGFDLTADGWQNLGVNEEQQLHYRKLADEARKGNAGKELAPDSLLNRLLKAVLGEPPGTARMPAPD</sequence>
<dbReference type="Proteomes" id="UP001209701">
    <property type="component" value="Unassembled WGS sequence"/>
</dbReference>
<evidence type="ECO:0008006" key="4">
    <source>
        <dbReference type="Google" id="ProtNLM"/>
    </source>
</evidence>
<dbReference type="RefSeq" id="WP_263569689.1">
    <property type="nucleotide sequence ID" value="NZ_JAJIRN010000001.1"/>
</dbReference>
<organism evidence="2 3">
    <name type="scientific">Roseateles oligotrophus</name>
    <dbReference type="NCBI Taxonomy" id="1769250"/>
    <lineage>
        <taxon>Bacteria</taxon>
        <taxon>Pseudomonadati</taxon>
        <taxon>Pseudomonadota</taxon>
        <taxon>Betaproteobacteria</taxon>
        <taxon>Burkholderiales</taxon>
        <taxon>Sphaerotilaceae</taxon>
        <taxon>Roseateles</taxon>
    </lineage>
</organism>
<evidence type="ECO:0000313" key="3">
    <source>
        <dbReference type="Proteomes" id="UP001209701"/>
    </source>
</evidence>
<evidence type="ECO:0000313" key="2">
    <source>
        <dbReference type="EMBL" id="MCV2367087.1"/>
    </source>
</evidence>
<dbReference type="EMBL" id="JAJIRN010000001">
    <property type="protein sequence ID" value="MCV2367087.1"/>
    <property type="molecule type" value="Genomic_DNA"/>
</dbReference>
<keyword evidence="3" id="KW-1185">Reference proteome</keyword>
<keyword evidence="1" id="KW-0732">Signal</keyword>
<protein>
    <recommendedName>
        <fullName evidence="4">Lipoprotein</fullName>
    </recommendedName>
</protein>
<feature type="signal peptide" evidence="1">
    <location>
        <begin position="1"/>
        <end position="18"/>
    </location>
</feature>
<proteinExistence type="predicted"/>
<dbReference type="PROSITE" id="PS51257">
    <property type="entry name" value="PROKAR_LIPOPROTEIN"/>
    <property type="match status" value="1"/>
</dbReference>
<feature type="chain" id="PRO_5046900911" description="Lipoprotein" evidence="1">
    <location>
        <begin position="19"/>
        <end position="101"/>
    </location>
</feature>
<reference evidence="2 3" key="1">
    <citation type="submission" date="2021-11" db="EMBL/GenBank/DDBJ databases">
        <authorList>
            <person name="Liang Q."/>
            <person name="Mou H."/>
            <person name="Liu Z."/>
        </authorList>
    </citation>
    <scope>NUCLEOTIDE SEQUENCE [LARGE SCALE GENOMIC DNA]</scope>
    <source>
        <strain evidence="2 3">CHU3</strain>
    </source>
</reference>